<dbReference type="GO" id="GO:0055085">
    <property type="term" value="P:transmembrane transport"/>
    <property type="evidence" value="ECO:0007669"/>
    <property type="project" value="InterPro"/>
</dbReference>
<dbReference type="GO" id="GO:0016020">
    <property type="term" value="C:membrane"/>
    <property type="evidence" value="ECO:0007669"/>
    <property type="project" value="UniProtKB-SubCell"/>
</dbReference>
<evidence type="ECO:0000256" key="6">
    <source>
        <dbReference type="SAM" id="Phobius"/>
    </source>
</evidence>
<dbReference type="AlphaFoldDB" id="A0AA88GBL1"/>
<sequence length="558" mass="63229">MSSESSPLGMTLLTLFLTSLSSTFEVLLECSIGFLMARVKMLKLLNKDRIRFLSKLWFNLFIPSLFFIGISQAFSAEVFRKLYMIFVFGILLELLGIFFGKLLFLKWLWREKLSDVSRSVLNLTLVCHTSVSLPLVFLEALCKVSTLENNPVFNMTYAQAHDSSVTASSVFIIPTELIFYTYGYHSFRLGAERLLKEEFKRNDHSNTLIHENESLNLDPVHKEEHSKVVVEMEKAEETMKELQDEELLLGKEEKIELLENLEFQNPTIPNPIDPSVFETTPNSTLPITSNDHPIQSLEMDTRASPSTWFQKLKFLIFKHWPKCKEFLVNVLSPPLVSIFLAIILALIPPAKEFLIVNPPIFVSSLKHICETFAQAVSPAALIVLGGNLALTLLKEEEETEGNDDRRRLTLSSTTTSTTHTERVTVMSKLRNLLGKLRELFRVKRIHPLAIAISVVVKLVVFPLIGIGIVAASVKLQILPSNDPILILVVLIQFSMPMSMSLAGLSSLNKDYGQEEVCELLLWHYLLCPFTLSLFSTWFLSLSCQFLDVESASKLCRTY</sequence>
<comment type="caution">
    <text evidence="7">The sequence shown here is derived from an EMBL/GenBank/DDBJ whole genome shotgun (WGS) entry which is preliminary data.</text>
</comment>
<evidence type="ECO:0008006" key="9">
    <source>
        <dbReference type="Google" id="ProtNLM"/>
    </source>
</evidence>
<dbReference type="GeneID" id="68104512"/>
<keyword evidence="2 6" id="KW-0812">Transmembrane</keyword>
<evidence type="ECO:0000313" key="7">
    <source>
        <dbReference type="EMBL" id="KAG2373451.1"/>
    </source>
</evidence>
<keyword evidence="8" id="KW-1185">Reference proteome</keyword>
<keyword evidence="4 6" id="KW-0472">Membrane</keyword>
<dbReference type="PANTHER" id="PTHR31419">
    <property type="entry name" value="PROTEIN PIN-LIKES 2"/>
    <property type="match status" value="1"/>
</dbReference>
<evidence type="ECO:0000256" key="2">
    <source>
        <dbReference type="ARBA" id="ARBA00022692"/>
    </source>
</evidence>
<evidence type="ECO:0000256" key="5">
    <source>
        <dbReference type="SAM" id="Coils"/>
    </source>
</evidence>
<reference evidence="7 8" key="1">
    <citation type="journal article" date="2018" name="BMC Genomics">
        <title>The genome of Naegleria lovaniensis, the basis for a comparative approach to unravel pathogenicity factors of the human pathogenic amoeba N. fowleri.</title>
        <authorList>
            <person name="Liechti N."/>
            <person name="Schurch N."/>
            <person name="Bruggmann R."/>
            <person name="Wittwer M."/>
        </authorList>
    </citation>
    <scope>NUCLEOTIDE SEQUENCE [LARGE SCALE GENOMIC DNA]</scope>
    <source>
        <strain evidence="7 8">ATCC 30569</strain>
    </source>
</reference>
<feature type="transmembrane region" description="Helical" evidence="6">
    <location>
        <begin position="326"/>
        <end position="347"/>
    </location>
</feature>
<keyword evidence="5" id="KW-0175">Coiled coil</keyword>
<feature type="transmembrane region" description="Helical" evidence="6">
    <location>
        <begin position="12"/>
        <end position="35"/>
    </location>
</feature>
<dbReference type="InterPro" id="IPR004776">
    <property type="entry name" value="Mem_transp_PIN-like"/>
</dbReference>
<accession>A0AA88GBL1</accession>
<feature type="transmembrane region" description="Helical" evidence="6">
    <location>
        <begin position="445"/>
        <end position="472"/>
    </location>
</feature>
<comment type="subcellular location">
    <subcellularLocation>
        <location evidence="1">Membrane</location>
        <topology evidence="1">Multi-pass membrane protein</topology>
    </subcellularLocation>
</comment>
<dbReference type="RefSeq" id="XP_044542625.1">
    <property type="nucleotide sequence ID" value="XM_044687782.1"/>
</dbReference>
<feature type="transmembrane region" description="Helical" evidence="6">
    <location>
        <begin position="484"/>
        <end position="507"/>
    </location>
</feature>
<gene>
    <name evidence="7" type="ORF">C9374_012058</name>
</gene>
<feature type="transmembrane region" description="Helical" evidence="6">
    <location>
        <begin position="519"/>
        <end position="539"/>
    </location>
</feature>
<feature type="transmembrane region" description="Helical" evidence="6">
    <location>
        <begin position="372"/>
        <end position="393"/>
    </location>
</feature>
<protein>
    <recommendedName>
        <fullName evidence="9">Auxin efflux carrier</fullName>
    </recommendedName>
</protein>
<dbReference type="EMBL" id="PYSW02000054">
    <property type="protein sequence ID" value="KAG2373451.1"/>
    <property type="molecule type" value="Genomic_DNA"/>
</dbReference>
<feature type="transmembrane region" description="Helical" evidence="6">
    <location>
        <begin position="56"/>
        <end position="76"/>
    </location>
</feature>
<evidence type="ECO:0000313" key="8">
    <source>
        <dbReference type="Proteomes" id="UP000816034"/>
    </source>
</evidence>
<feature type="coiled-coil region" evidence="5">
    <location>
        <begin position="225"/>
        <end position="252"/>
    </location>
</feature>
<evidence type="ECO:0000256" key="1">
    <source>
        <dbReference type="ARBA" id="ARBA00004141"/>
    </source>
</evidence>
<feature type="transmembrane region" description="Helical" evidence="6">
    <location>
        <begin position="82"/>
        <end position="104"/>
    </location>
</feature>
<keyword evidence="3 6" id="KW-1133">Transmembrane helix</keyword>
<dbReference type="Proteomes" id="UP000816034">
    <property type="component" value="Unassembled WGS sequence"/>
</dbReference>
<evidence type="ECO:0000256" key="4">
    <source>
        <dbReference type="ARBA" id="ARBA00023136"/>
    </source>
</evidence>
<dbReference type="InterPro" id="IPR039305">
    <property type="entry name" value="PILS2/6"/>
</dbReference>
<organism evidence="7 8">
    <name type="scientific">Naegleria lovaniensis</name>
    <name type="common">Amoeba</name>
    <dbReference type="NCBI Taxonomy" id="51637"/>
    <lineage>
        <taxon>Eukaryota</taxon>
        <taxon>Discoba</taxon>
        <taxon>Heterolobosea</taxon>
        <taxon>Tetramitia</taxon>
        <taxon>Eutetramitia</taxon>
        <taxon>Vahlkampfiidae</taxon>
        <taxon>Naegleria</taxon>
    </lineage>
</organism>
<evidence type="ECO:0000256" key="3">
    <source>
        <dbReference type="ARBA" id="ARBA00022989"/>
    </source>
</evidence>
<proteinExistence type="predicted"/>
<dbReference type="Pfam" id="PF03547">
    <property type="entry name" value="Mem_trans"/>
    <property type="match status" value="1"/>
</dbReference>
<dbReference type="PANTHER" id="PTHR31419:SF1">
    <property type="entry name" value="PROTEIN PIN-LIKES 6"/>
    <property type="match status" value="1"/>
</dbReference>
<name>A0AA88GBL1_NAELO</name>